<evidence type="ECO:0000256" key="1">
    <source>
        <dbReference type="ARBA" id="ARBA00022490"/>
    </source>
</evidence>
<dbReference type="GO" id="GO:0005737">
    <property type="term" value="C:cytoplasm"/>
    <property type="evidence" value="ECO:0007669"/>
    <property type="project" value="UniProtKB-SubCell"/>
</dbReference>
<evidence type="ECO:0000256" key="2">
    <source>
        <dbReference type="ARBA" id="ARBA00023015"/>
    </source>
</evidence>
<comment type="subcellular location">
    <subcellularLocation>
        <location evidence="4">Cytoplasm</location>
    </subcellularLocation>
</comment>
<keyword evidence="1 4" id="KW-0963">Cytoplasm</keyword>
<dbReference type="RefSeq" id="WP_238715113.1">
    <property type="nucleotide sequence ID" value="NZ_JAEPBH010000057.1"/>
</dbReference>
<gene>
    <name evidence="4 6" type="primary">rsd</name>
    <name evidence="6" type="ORF">JJB97_16195</name>
</gene>
<protein>
    <recommendedName>
        <fullName evidence="4">Regulator of sigma D</fullName>
    </recommendedName>
</protein>
<name>A0A8K0V3K3_9ENTR</name>
<dbReference type="Pfam" id="PF04353">
    <property type="entry name" value="Rsd_AlgQ"/>
    <property type="match status" value="1"/>
</dbReference>
<comment type="similarity">
    <text evidence="4 5">Belongs to the Rsd/AlgQ family.</text>
</comment>
<dbReference type="InterPro" id="IPR038309">
    <property type="entry name" value="Rsd/AlgQ_sf"/>
</dbReference>
<dbReference type="GO" id="GO:0006355">
    <property type="term" value="P:regulation of DNA-templated transcription"/>
    <property type="evidence" value="ECO:0007669"/>
    <property type="project" value="InterPro"/>
</dbReference>
<dbReference type="EMBL" id="JAEPBH010000057">
    <property type="protein sequence ID" value="MBK4716844.1"/>
    <property type="molecule type" value="Genomic_DNA"/>
</dbReference>
<evidence type="ECO:0000256" key="5">
    <source>
        <dbReference type="RuleBase" id="RU004409"/>
    </source>
</evidence>
<keyword evidence="7" id="KW-1185">Reference proteome</keyword>
<dbReference type="InterPro" id="IPR023785">
    <property type="entry name" value="Sigma70_reg_Rsd"/>
</dbReference>
<keyword evidence="3 4" id="KW-0804">Transcription</keyword>
<dbReference type="InterPro" id="IPR007448">
    <property type="entry name" value="Sigma70_reg_Rsd_AlgQ"/>
</dbReference>
<comment type="subunit">
    <text evidence="4">Interacts with RpoD.</text>
</comment>
<evidence type="ECO:0000256" key="3">
    <source>
        <dbReference type="ARBA" id="ARBA00023163"/>
    </source>
</evidence>
<comment type="function">
    <text evidence="4">Binds RpoD and negatively regulates RpoD-mediated transcription activation by preventing the interaction between the primary sigma factor RpoD with the catalytic core of the RNA polymerase and with promoter DNA. May be involved in replacement of the RNA polymerase sigma subunit from RpoD to RpoS during the transition from exponential growth to the stationary phase.</text>
</comment>
<accession>A0A8K0V3K3</accession>
<keyword evidence="2 4" id="KW-0805">Transcription regulation</keyword>
<sequence>MLNQLKSLTERVGGSNELLVRWLHDRKHLLVAYYSLVGIKPGKAPHAVLNEQALDRFCQNLVDYLSTCHFCIYERITHEMEGTLSTCKIWSKLEANTEQIMAYYDSHLEKAIDHDDYLAFQHALSEIGEALASRFALEDKLIAQMLEKNLRGGANDTSTFARPA</sequence>
<dbReference type="NCBIfam" id="NF008723">
    <property type="entry name" value="PRK11718.1"/>
    <property type="match status" value="1"/>
</dbReference>
<dbReference type="HAMAP" id="MF_01181">
    <property type="entry name" value="Rsd"/>
    <property type="match status" value="1"/>
</dbReference>
<dbReference type="Gene3D" id="1.20.120.1370">
    <property type="entry name" value="Regulator of RNA polymerase sigma(70) subunit, domain 4"/>
    <property type="match status" value="1"/>
</dbReference>
<evidence type="ECO:0000313" key="7">
    <source>
        <dbReference type="Proteomes" id="UP000659047"/>
    </source>
</evidence>
<evidence type="ECO:0000256" key="4">
    <source>
        <dbReference type="HAMAP-Rule" id="MF_01181"/>
    </source>
</evidence>
<evidence type="ECO:0000313" key="6">
    <source>
        <dbReference type="EMBL" id="MBK4716844.1"/>
    </source>
</evidence>
<proteinExistence type="inferred from homology"/>
<organism evidence="6 7">
    <name type="scientific">Tenebrionibacter intestinalis</name>
    <dbReference type="NCBI Taxonomy" id="2799638"/>
    <lineage>
        <taxon>Bacteria</taxon>
        <taxon>Pseudomonadati</taxon>
        <taxon>Pseudomonadota</taxon>
        <taxon>Gammaproteobacteria</taxon>
        <taxon>Enterobacterales</taxon>
        <taxon>Enterobacteriaceae</taxon>
        <taxon>Tenebrionibacter/Tenebrionicola group</taxon>
        <taxon>Tenebrionibacter</taxon>
    </lineage>
</organism>
<dbReference type="PIRSF" id="PIRSF016548">
    <property type="entry name" value="Rsd_AlgQ"/>
    <property type="match status" value="1"/>
</dbReference>
<comment type="caution">
    <text evidence="6">The sequence shown here is derived from an EMBL/GenBank/DDBJ whole genome shotgun (WGS) entry which is preliminary data.</text>
</comment>
<dbReference type="AlphaFoldDB" id="A0A8K0V3K3"/>
<dbReference type="Proteomes" id="UP000659047">
    <property type="component" value="Unassembled WGS sequence"/>
</dbReference>
<reference evidence="6" key="1">
    <citation type="submission" date="2021-01" db="EMBL/GenBank/DDBJ databases">
        <title>Intestinitalea alba gen. nov., sp. nov., a novel genus of the family Enterobacteriaceae, isolated from the gut of the plastic-eating mealworm Tenebrio molitor L.</title>
        <authorList>
            <person name="Yang Y."/>
        </authorList>
    </citation>
    <scope>NUCLEOTIDE SEQUENCE</scope>
    <source>
        <strain evidence="6">BIT-L3</strain>
    </source>
</reference>